<name>X1N0I2_9ZZZZ</name>
<evidence type="ECO:0000256" key="2">
    <source>
        <dbReference type="ARBA" id="ARBA00008392"/>
    </source>
</evidence>
<sequence length="75" mass="8241">AAGFDIREGVHPIVPIMLYNAKLAQDMARDLYDEGIYVIGFSFPVVAKGQARIRVQISAGHEKEHLDKAIAAFIS</sequence>
<dbReference type="Gene3D" id="3.90.1150.10">
    <property type="entry name" value="Aspartate Aminotransferase, domain 1"/>
    <property type="match status" value="1"/>
</dbReference>
<keyword evidence="3" id="KW-0808">Transferase</keyword>
<dbReference type="PANTHER" id="PTHR13693:SF102">
    <property type="entry name" value="2-AMINO-3-KETOBUTYRATE COENZYME A LIGASE, MITOCHONDRIAL"/>
    <property type="match status" value="1"/>
</dbReference>
<keyword evidence="4" id="KW-0012">Acyltransferase</keyword>
<organism evidence="6">
    <name type="scientific">marine sediment metagenome</name>
    <dbReference type="NCBI Taxonomy" id="412755"/>
    <lineage>
        <taxon>unclassified sequences</taxon>
        <taxon>metagenomes</taxon>
        <taxon>ecological metagenomes</taxon>
    </lineage>
</organism>
<evidence type="ECO:0000256" key="4">
    <source>
        <dbReference type="ARBA" id="ARBA00023315"/>
    </source>
</evidence>
<dbReference type="GO" id="GO:0030170">
    <property type="term" value="F:pyridoxal phosphate binding"/>
    <property type="evidence" value="ECO:0007669"/>
    <property type="project" value="InterPro"/>
</dbReference>
<feature type="domain" description="Aminotransferase class I/classII large" evidence="5">
    <location>
        <begin position="2"/>
        <end position="73"/>
    </location>
</feature>
<dbReference type="SUPFAM" id="SSF53383">
    <property type="entry name" value="PLP-dependent transferases"/>
    <property type="match status" value="1"/>
</dbReference>
<gene>
    <name evidence="6" type="ORF">S06H3_51532</name>
</gene>
<dbReference type="EMBL" id="BARV01032706">
    <property type="protein sequence ID" value="GAI37063.1"/>
    <property type="molecule type" value="Genomic_DNA"/>
</dbReference>
<feature type="non-terminal residue" evidence="6">
    <location>
        <position position="1"/>
    </location>
</feature>
<dbReference type="AlphaFoldDB" id="X1N0I2"/>
<dbReference type="InterPro" id="IPR004839">
    <property type="entry name" value="Aminotransferase_I/II_large"/>
</dbReference>
<accession>X1N0I2</accession>
<proteinExistence type="inferred from homology"/>
<dbReference type="Pfam" id="PF00155">
    <property type="entry name" value="Aminotran_1_2"/>
    <property type="match status" value="1"/>
</dbReference>
<comment type="cofactor">
    <cofactor evidence="1">
        <name>pyridoxal 5'-phosphate</name>
        <dbReference type="ChEBI" id="CHEBI:597326"/>
    </cofactor>
</comment>
<dbReference type="InterPro" id="IPR015424">
    <property type="entry name" value="PyrdxlP-dep_Trfase"/>
</dbReference>
<dbReference type="InterPro" id="IPR050087">
    <property type="entry name" value="AON_synthase_class-II"/>
</dbReference>
<evidence type="ECO:0000259" key="5">
    <source>
        <dbReference type="Pfam" id="PF00155"/>
    </source>
</evidence>
<evidence type="ECO:0000313" key="6">
    <source>
        <dbReference type="EMBL" id="GAI37063.1"/>
    </source>
</evidence>
<dbReference type="InterPro" id="IPR015422">
    <property type="entry name" value="PyrdxlP-dep_Trfase_small"/>
</dbReference>
<evidence type="ECO:0000256" key="3">
    <source>
        <dbReference type="ARBA" id="ARBA00022679"/>
    </source>
</evidence>
<reference evidence="6" key="1">
    <citation type="journal article" date="2014" name="Front. Microbiol.">
        <title>High frequency of phylogenetically diverse reductive dehalogenase-homologous genes in deep subseafloor sedimentary metagenomes.</title>
        <authorList>
            <person name="Kawai M."/>
            <person name="Futagami T."/>
            <person name="Toyoda A."/>
            <person name="Takaki Y."/>
            <person name="Nishi S."/>
            <person name="Hori S."/>
            <person name="Arai W."/>
            <person name="Tsubouchi T."/>
            <person name="Morono Y."/>
            <person name="Uchiyama I."/>
            <person name="Ito T."/>
            <person name="Fujiyama A."/>
            <person name="Inagaki F."/>
            <person name="Takami H."/>
        </authorList>
    </citation>
    <scope>NUCLEOTIDE SEQUENCE</scope>
    <source>
        <strain evidence="6">Expedition CK06-06</strain>
    </source>
</reference>
<evidence type="ECO:0000256" key="1">
    <source>
        <dbReference type="ARBA" id="ARBA00001933"/>
    </source>
</evidence>
<dbReference type="GO" id="GO:0016746">
    <property type="term" value="F:acyltransferase activity"/>
    <property type="evidence" value="ECO:0007669"/>
    <property type="project" value="UniProtKB-KW"/>
</dbReference>
<comment type="caution">
    <text evidence="6">The sequence shown here is derived from an EMBL/GenBank/DDBJ whole genome shotgun (WGS) entry which is preliminary data.</text>
</comment>
<dbReference type="PANTHER" id="PTHR13693">
    <property type="entry name" value="CLASS II AMINOTRANSFERASE/8-AMINO-7-OXONONANOATE SYNTHASE"/>
    <property type="match status" value="1"/>
</dbReference>
<protein>
    <recommendedName>
        <fullName evidence="5">Aminotransferase class I/classII large domain-containing protein</fullName>
    </recommendedName>
</protein>
<comment type="similarity">
    <text evidence="2">Belongs to the class-II pyridoxal-phosphate-dependent aminotransferase family.</text>
</comment>